<dbReference type="RefSeq" id="WP_062422923.1">
    <property type="nucleotide sequence ID" value="NZ_BBYA01000011.1"/>
</dbReference>
<proteinExistence type="predicted"/>
<keyword evidence="2" id="KW-0472">Membrane</keyword>
<keyword evidence="2" id="KW-1133">Transmembrane helix</keyword>
<evidence type="ECO:0000256" key="2">
    <source>
        <dbReference type="SAM" id="Phobius"/>
    </source>
</evidence>
<comment type="caution">
    <text evidence="3">The sequence shown here is derived from an EMBL/GenBank/DDBJ whole genome shotgun (WGS) entry which is preliminary data.</text>
</comment>
<name>A0A0P6WXJ2_9CHLR</name>
<dbReference type="EMBL" id="LGCK01000012">
    <property type="protein sequence ID" value="KPL71166.1"/>
    <property type="molecule type" value="Genomic_DNA"/>
</dbReference>
<gene>
    <name evidence="3" type="ORF">ADM99_13010</name>
</gene>
<organism evidence="3 4">
    <name type="scientific">Leptolinea tardivitalis</name>
    <dbReference type="NCBI Taxonomy" id="229920"/>
    <lineage>
        <taxon>Bacteria</taxon>
        <taxon>Bacillati</taxon>
        <taxon>Chloroflexota</taxon>
        <taxon>Anaerolineae</taxon>
        <taxon>Anaerolineales</taxon>
        <taxon>Anaerolineaceae</taxon>
        <taxon>Leptolinea</taxon>
    </lineage>
</organism>
<evidence type="ECO:0000313" key="3">
    <source>
        <dbReference type="EMBL" id="KPL71166.1"/>
    </source>
</evidence>
<sequence length="137" mass="14953">MGKKHKEKEELTGGWEKLHAVIWLLGLAVIAWQGWWWPGILVLVAISVLFEAIIKKFAPEAFVKIPIDADEENKTSNTRTASFTSSQAAAGPVHRSDLLPTNCPRCGAPTRGHEVKWTGAQSADCPFCGSNLPMKSA</sequence>
<accession>A0A0P6WXJ2</accession>
<dbReference type="Proteomes" id="UP000050430">
    <property type="component" value="Unassembled WGS sequence"/>
</dbReference>
<reference evidence="3 4" key="1">
    <citation type="submission" date="2015-07" db="EMBL/GenBank/DDBJ databases">
        <title>Genome sequence of Leptolinea tardivitalis DSM 16556.</title>
        <authorList>
            <person name="Hemp J."/>
            <person name="Ward L.M."/>
            <person name="Pace L.A."/>
            <person name="Fischer W.W."/>
        </authorList>
    </citation>
    <scope>NUCLEOTIDE SEQUENCE [LARGE SCALE GENOMIC DNA]</scope>
    <source>
        <strain evidence="3 4">YMTK-2</strain>
    </source>
</reference>
<evidence type="ECO:0000256" key="1">
    <source>
        <dbReference type="SAM" id="MobiDB-lite"/>
    </source>
</evidence>
<keyword evidence="4" id="KW-1185">Reference proteome</keyword>
<keyword evidence="2" id="KW-0812">Transmembrane</keyword>
<dbReference type="STRING" id="229920.ADM99_13010"/>
<protein>
    <submittedName>
        <fullName evidence="3">Uncharacterized protein</fullName>
    </submittedName>
</protein>
<feature type="compositionally biased region" description="Polar residues" evidence="1">
    <location>
        <begin position="75"/>
        <end position="88"/>
    </location>
</feature>
<feature type="transmembrane region" description="Helical" evidence="2">
    <location>
        <begin position="20"/>
        <end position="50"/>
    </location>
</feature>
<evidence type="ECO:0000313" key="4">
    <source>
        <dbReference type="Proteomes" id="UP000050430"/>
    </source>
</evidence>
<feature type="region of interest" description="Disordered" evidence="1">
    <location>
        <begin position="73"/>
        <end position="98"/>
    </location>
</feature>
<dbReference type="AlphaFoldDB" id="A0A0P6WXJ2"/>